<keyword evidence="1" id="KW-0175">Coiled coil</keyword>
<dbReference type="Proteomes" id="UP000065807">
    <property type="component" value="Chromosome"/>
</dbReference>
<feature type="coiled-coil region" evidence="1">
    <location>
        <begin position="45"/>
        <end position="72"/>
    </location>
</feature>
<organism evidence="2 3">
    <name type="scientific">Limnochorda pilosa</name>
    <dbReference type="NCBI Taxonomy" id="1555112"/>
    <lineage>
        <taxon>Bacteria</taxon>
        <taxon>Bacillati</taxon>
        <taxon>Bacillota</taxon>
        <taxon>Limnochordia</taxon>
        <taxon>Limnochordales</taxon>
        <taxon>Limnochordaceae</taxon>
        <taxon>Limnochorda</taxon>
    </lineage>
</organism>
<keyword evidence="3" id="KW-1185">Reference proteome</keyword>
<evidence type="ECO:0000313" key="2">
    <source>
        <dbReference type="EMBL" id="BAS26483.1"/>
    </source>
</evidence>
<protein>
    <recommendedName>
        <fullName evidence="4">DUF5320 domain-containing protein</fullName>
    </recommendedName>
</protein>
<sequence>MGCGPRAGLGWGHAGFGGWGGCGHGGHGHGRWEEGPEGLSRRELAAWLRYRIVRMEEKLERLRARLRELEQEGGAGSSGEAV</sequence>
<dbReference type="AlphaFoldDB" id="A0A0K2SH86"/>
<accession>A0A0K2SH86</accession>
<reference evidence="3" key="2">
    <citation type="journal article" date="2016" name="Int. J. Syst. Evol. Microbiol.">
        <title>Complete genome sequence and cell structure of Limnochorda pilosa, a Gram-negative spore-former within the phylum Firmicutes.</title>
        <authorList>
            <person name="Watanabe M."/>
            <person name="Kojima H."/>
            <person name="Fukui M."/>
        </authorList>
    </citation>
    <scope>NUCLEOTIDE SEQUENCE [LARGE SCALE GENOMIC DNA]</scope>
    <source>
        <strain evidence="3">HC45</strain>
    </source>
</reference>
<evidence type="ECO:0000256" key="1">
    <source>
        <dbReference type="SAM" id="Coils"/>
    </source>
</evidence>
<evidence type="ECO:0008006" key="4">
    <source>
        <dbReference type="Google" id="ProtNLM"/>
    </source>
</evidence>
<dbReference type="PROSITE" id="PS51257">
    <property type="entry name" value="PROKAR_LIPOPROTEIN"/>
    <property type="match status" value="1"/>
</dbReference>
<dbReference type="EMBL" id="AP014924">
    <property type="protein sequence ID" value="BAS26483.1"/>
    <property type="molecule type" value="Genomic_DNA"/>
</dbReference>
<name>A0A0K2SH86_LIMPI</name>
<reference evidence="3" key="1">
    <citation type="submission" date="2015-07" db="EMBL/GenBank/DDBJ databases">
        <title>Complete genome sequence and phylogenetic analysis of Limnochorda pilosa.</title>
        <authorList>
            <person name="Watanabe M."/>
            <person name="Kojima H."/>
            <person name="Fukui M."/>
        </authorList>
    </citation>
    <scope>NUCLEOTIDE SEQUENCE [LARGE SCALE GENOMIC DNA]</scope>
    <source>
        <strain evidence="3">HC45</strain>
    </source>
</reference>
<dbReference type="KEGG" id="lpil:LIP_0626"/>
<evidence type="ECO:0000313" key="3">
    <source>
        <dbReference type="Proteomes" id="UP000065807"/>
    </source>
</evidence>
<dbReference type="RefSeq" id="WP_068134090.1">
    <property type="nucleotide sequence ID" value="NZ_AP014924.1"/>
</dbReference>
<proteinExistence type="predicted"/>
<gene>
    <name evidence="2" type="ORF">LIP_0626</name>
</gene>